<proteinExistence type="predicted"/>
<reference evidence="1" key="1">
    <citation type="submission" date="2020-05" db="EMBL/GenBank/DDBJ databases">
        <authorList>
            <person name="Chiriac C."/>
            <person name="Salcher M."/>
            <person name="Ghai R."/>
            <person name="Kavagutti S V."/>
        </authorList>
    </citation>
    <scope>NUCLEOTIDE SEQUENCE</scope>
</reference>
<dbReference type="AlphaFoldDB" id="A0A6J6XU79"/>
<organism evidence="1">
    <name type="scientific">freshwater metagenome</name>
    <dbReference type="NCBI Taxonomy" id="449393"/>
    <lineage>
        <taxon>unclassified sequences</taxon>
        <taxon>metagenomes</taxon>
        <taxon>ecological metagenomes</taxon>
    </lineage>
</organism>
<protein>
    <submittedName>
        <fullName evidence="1">Unannotated protein</fullName>
    </submittedName>
</protein>
<name>A0A6J6XU79_9ZZZZ</name>
<sequence length="96" mass="9784">MNVYAVPLLRPVTTHDVDAEAQVRPLGAAVAVKPVTGDPPSEAGADHDTVTWLLPATTELILGAPGTVEGVAGVTDSEDAEDAPVPTEFVAVTVNV</sequence>
<evidence type="ECO:0000313" key="1">
    <source>
        <dbReference type="EMBL" id="CAB4799393.1"/>
    </source>
</evidence>
<dbReference type="EMBL" id="CAFAAH010000130">
    <property type="protein sequence ID" value="CAB4799393.1"/>
    <property type="molecule type" value="Genomic_DNA"/>
</dbReference>
<accession>A0A6J6XU79</accession>
<gene>
    <name evidence="1" type="ORF">UFOPK2996_00983</name>
</gene>